<reference evidence="1" key="1">
    <citation type="journal article" date="2012" name="Science">
        <title>Fermentation, hydrogen, and sulfur metabolism in multiple uncultivated bacterial phyla.</title>
        <authorList>
            <person name="Wrighton K.C."/>
            <person name="Thomas B.C."/>
            <person name="Sharon I."/>
            <person name="Miller C.S."/>
            <person name="Castelle C.J."/>
            <person name="VerBerkmoes N.C."/>
            <person name="Wilkins M.J."/>
            <person name="Hettich R.L."/>
            <person name="Lipton M.S."/>
            <person name="Williams K.H."/>
            <person name="Long P.E."/>
            <person name="Banfield J.F."/>
        </authorList>
    </citation>
    <scope>NUCLEOTIDE SEQUENCE [LARGE SCALE GENOMIC DNA]</scope>
</reference>
<dbReference type="Gene3D" id="3.40.50.450">
    <property type="match status" value="1"/>
</dbReference>
<gene>
    <name evidence="1" type="ORF">ACD_80C00212G0001</name>
</gene>
<organism evidence="1">
    <name type="scientific">uncultured bacterium</name>
    <name type="common">gcode 4</name>
    <dbReference type="NCBI Taxonomy" id="1234023"/>
    <lineage>
        <taxon>Bacteria</taxon>
        <taxon>environmental samples</taxon>
    </lineage>
</organism>
<evidence type="ECO:0000313" key="1">
    <source>
        <dbReference type="EMBL" id="EKD24528.1"/>
    </source>
</evidence>
<accession>K1XVP0</accession>
<name>K1XVP0_9BACT</name>
<sequence length="139" mass="16172">MKPQKKIFVICPVRIADDATRRKLEAYKQKLEAEGHEVHMPHLDTNQEAGGYAICMQNMKAMLKADEIHIFFNPISYGIHFDLGMTFLACYFDDKKVIKVIENPETCEEDGQRKAPLFSSFSQLLEYWEKKQEEKLAIK</sequence>
<comment type="caution">
    <text evidence="1">The sequence shown here is derived from an EMBL/GenBank/DDBJ whole genome shotgun (WGS) entry which is preliminary data.</text>
</comment>
<dbReference type="EMBL" id="AMFJ01036219">
    <property type="protein sequence ID" value="EKD24528.1"/>
    <property type="molecule type" value="Genomic_DNA"/>
</dbReference>
<dbReference type="SUPFAM" id="SSF52309">
    <property type="entry name" value="N-(deoxy)ribosyltransferase-like"/>
    <property type="match status" value="1"/>
</dbReference>
<protein>
    <recommendedName>
        <fullName evidence="2">Nucleoside 2-deoxyribosyltransferase</fullName>
    </recommendedName>
</protein>
<evidence type="ECO:0008006" key="2">
    <source>
        <dbReference type="Google" id="ProtNLM"/>
    </source>
</evidence>
<dbReference type="AlphaFoldDB" id="K1XVP0"/>
<proteinExistence type="predicted"/>